<proteinExistence type="predicted"/>
<sequence length="56" mass="6785">MSHWYIQNGFFIVQVFGYRFEVIDRKRNPVLSTTVFPCYGSKEFRIWKYAVKFGKV</sequence>
<organism evidence="1 2">
    <name type="scientific">Aeromonas phage 2L372X</name>
    <dbReference type="NCBI Taxonomy" id="2588515"/>
    <lineage>
        <taxon>Viruses</taxon>
        <taxon>Duplodnaviria</taxon>
        <taxon>Heunggongvirae</taxon>
        <taxon>Uroviricota</taxon>
        <taxon>Caudoviricetes</taxon>
        <taxon>Plateaulakevirus</taxon>
        <taxon>Plateaulakevirus pv2L372X</taxon>
    </lineage>
</organism>
<evidence type="ECO:0000313" key="1">
    <source>
        <dbReference type="EMBL" id="QEG08417.1"/>
    </source>
</evidence>
<reference evidence="1 2" key="1">
    <citation type="submission" date="2019-04" db="EMBL/GenBank/DDBJ databases">
        <title>Nine Novel Phages from a Plateau Lake in Southwest China Provide Insights into Aeromonas Phage Diversity.</title>
        <authorList>
            <person name="Xiao W."/>
            <person name="Bai M."/>
            <person name="Wang Y."/>
            <person name="Cui X."/>
        </authorList>
    </citation>
    <scope>NUCLEOTIDE SEQUENCE [LARGE SCALE GENOMIC DNA]</scope>
</reference>
<dbReference type="Proteomes" id="UP000323400">
    <property type="component" value="Segment"/>
</dbReference>
<keyword evidence="2" id="KW-1185">Reference proteome</keyword>
<dbReference type="EMBL" id="MK813938">
    <property type="protein sequence ID" value="QEG08417.1"/>
    <property type="molecule type" value="Genomic_DNA"/>
</dbReference>
<evidence type="ECO:0000313" key="2">
    <source>
        <dbReference type="Proteomes" id="UP000323400"/>
    </source>
</evidence>
<protein>
    <submittedName>
        <fullName evidence="1">Uncharacterized protein</fullName>
    </submittedName>
</protein>
<gene>
    <name evidence="1" type="primary">2L372X_164</name>
</gene>
<dbReference type="RefSeq" id="YP_009846502.1">
    <property type="nucleotide sequence ID" value="NC_048770.1"/>
</dbReference>
<name>A0A5B9N2T8_9CAUD</name>
<dbReference type="GeneID" id="55616870"/>
<dbReference type="KEGG" id="vg:55616870"/>
<accession>A0A5B9N2T8</accession>